<evidence type="ECO:0000313" key="2">
    <source>
        <dbReference type="EMBL" id="PHU36520.1"/>
    </source>
</evidence>
<reference evidence="2 3" key="2">
    <citation type="submission" date="2017-10" db="EMBL/GenBank/DDBJ databases">
        <authorList>
            <person name="Banno H."/>
            <person name="Chua N.-H."/>
        </authorList>
    </citation>
    <scope>NUCLEOTIDE SEQUENCE [LARGE SCALE GENOMIC DNA]</scope>
    <source>
        <strain evidence="2 3">JK626</strain>
    </source>
</reference>
<reference evidence="2 3" key="1">
    <citation type="submission" date="2017-10" db="EMBL/GenBank/DDBJ databases">
        <title>Resolving the taxonomy of Roseburia spp., Eubacterium rectale and Agathobacter spp. through phylogenomic analysis.</title>
        <authorList>
            <person name="Sheridan P.O."/>
            <person name="Walker A.W."/>
            <person name="Duncan S.H."/>
            <person name="Scott K.P."/>
            <person name="Toole P.W.O."/>
            <person name="Luis P."/>
            <person name="Flint H.J."/>
        </authorList>
    </citation>
    <scope>NUCLEOTIDE SEQUENCE [LARGE SCALE GENOMIC DNA]</scope>
    <source>
        <strain evidence="2 3">JK626</strain>
    </source>
</reference>
<protein>
    <submittedName>
        <fullName evidence="2">ECF transporter S component</fullName>
    </submittedName>
</protein>
<dbReference type="RefSeq" id="WP_099391087.1">
    <property type="nucleotide sequence ID" value="NZ_PDYF01000003.1"/>
</dbReference>
<feature type="transmembrane region" description="Helical" evidence="1">
    <location>
        <begin position="9"/>
        <end position="28"/>
    </location>
</feature>
<name>A0A2G3E055_9FIRM</name>
<proteinExistence type="predicted"/>
<dbReference type="AlphaFoldDB" id="A0A2G3E055"/>
<evidence type="ECO:0000256" key="1">
    <source>
        <dbReference type="SAM" id="Phobius"/>
    </source>
</evidence>
<keyword evidence="1" id="KW-0472">Membrane</keyword>
<dbReference type="EMBL" id="PDYF01000003">
    <property type="protein sequence ID" value="PHU36520.1"/>
    <property type="molecule type" value="Genomic_DNA"/>
</dbReference>
<sequence length="173" mass="18987">MTKLRNTKTLALAAMLTAIGIILSFFKIPVNQLITIGFGSLPLSVSGMLLGPAVSGVVGALMDIGGYLVKPTGPFFPGFTISGIVSGIIYGLMFYKKKITFTRVLGAQVILTIVVNILMNSYWLKLLYLKDAYFAVIISRLPKEVIMLPIMTVMKFIVLKTIQEVKVFHLQVE</sequence>
<organism evidence="2 3">
    <name type="scientific">Pseudobutyrivibrio ruminis</name>
    <dbReference type="NCBI Taxonomy" id="46206"/>
    <lineage>
        <taxon>Bacteria</taxon>
        <taxon>Bacillati</taxon>
        <taxon>Bacillota</taxon>
        <taxon>Clostridia</taxon>
        <taxon>Lachnospirales</taxon>
        <taxon>Lachnospiraceae</taxon>
        <taxon>Pseudobutyrivibrio</taxon>
    </lineage>
</organism>
<dbReference type="Gene3D" id="1.10.1760.20">
    <property type="match status" value="1"/>
</dbReference>
<dbReference type="NCBIfam" id="TIGR04518">
    <property type="entry name" value="ECF_S_folT_fam"/>
    <property type="match status" value="1"/>
</dbReference>
<dbReference type="InterPro" id="IPR024529">
    <property type="entry name" value="ECF_trnsprt_substrate-spec"/>
</dbReference>
<feature type="transmembrane region" description="Helical" evidence="1">
    <location>
        <begin position="75"/>
        <end position="95"/>
    </location>
</feature>
<dbReference type="Pfam" id="PF12822">
    <property type="entry name" value="ECF_trnsprt"/>
    <property type="match status" value="1"/>
</dbReference>
<accession>A0A2G3E055</accession>
<dbReference type="InterPro" id="IPR030949">
    <property type="entry name" value="ECF_S_folate_fam"/>
</dbReference>
<dbReference type="GO" id="GO:0022857">
    <property type="term" value="F:transmembrane transporter activity"/>
    <property type="evidence" value="ECO:0007669"/>
    <property type="project" value="InterPro"/>
</dbReference>
<keyword evidence="1" id="KW-1133">Transmembrane helix</keyword>
<gene>
    <name evidence="2" type="ORF">CSX01_00780</name>
</gene>
<dbReference type="Proteomes" id="UP000225889">
    <property type="component" value="Unassembled WGS sequence"/>
</dbReference>
<keyword evidence="1" id="KW-0812">Transmembrane</keyword>
<comment type="caution">
    <text evidence="2">The sequence shown here is derived from an EMBL/GenBank/DDBJ whole genome shotgun (WGS) entry which is preliminary data.</text>
</comment>
<feature type="transmembrane region" description="Helical" evidence="1">
    <location>
        <begin position="101"/>
        <end position="124"/>
    </location>
</feature>
<evidence type="ECO:0000313" key="3">
    <source>
        <dbReference type="Proteomes" id="UP000225889"/>
    </source>
</evidence>